<feature type="compositionally biased region" description="Low complexity" evidence="1">
    <location>
        <begin position="129"/>
        <end position="140"/>
    </location>
</feature>
<organism evidence="3">
    <name type="scientific">Triticum aestivum</name>
    <name type="common">Wheat</name>
    <dbReference type="NCBI Taxonomy" id="4565"/>
    <lineage>
        <taxon>Eukaryota</taxon>
        <taxon>Viridiplantae</taxon>
        <taxon>Streptophyta</taxon>
        <taxon>Embryophyta</taxon>
        <taxon>Tracheophyta</taxon>
        <taxon>Spermatophyta</taxon>
        <taxon>Magnoliopsida</taxon>
        <taxon>Liliopsida</taxon>
        <taxon>Poales</taxon>
        <taxon>Poaceae</taxon>
        <taxon>BOP clade</taxon>
        <taxon>Pooideae</taxon>
        <taxon>Triticodae</taxon>
        <taxon>Triticeae</taxon>
        <taxon>Triticinae</taxon>
        <taxon>Triticum</taxon>
    </lineage>
</organism>
<reference evidence="3" key="1">
    <citation type="journal article" date="2017" name="Gigascience">
        <title>The first near-complete assembly of the hexaploid bread wheat genome, Triticum aestivum.</title>
        <authorList>
            <person name="Zimin A.V."/>
            <person name="Puiu D."/>
            <person name="Hall R."/>
            <person name="Kingan S."/>
            <person name="Clavijo B.J."/>
            <person name="Salzberg S.L."/>
        </authorList>
    </citation>
    <scope>NUCLEOTIDE SEQUENCE</scope>
    <source>
        <tissue evidence="3">Leaf</tissue>
    </source>
</reference>
<feature type="non-terminal residue" evidence="3">
    <location>
        <position position="159"/>
    </location>
</feature>
<keyword evidence="2" id="KW-0732">Signal</keyword>
<name>A0A9R1FJY3_WHEAT</name>
<dbReference type="OrthoDB" id="10408540at2759"/>
<dbReference type="EMBL" id="CM022218">
    <property type="protein sequence ID" value="KAF7030153.1"/>
    <property type="molecule type" value="Genomic_DNA"/>
</dbReference>
<sequence length="159" mass="16770">MGRRQGGNGWGVCAVLAVASVVSAVVILGGGGHQQSHAPAFGRKVLLSITSGHPQINLDNILHPSQLQVPTLQSLGLTVKLSTPTSTDVNKQYDHYAPSPTIKHEAVSASKQAVLPTMQPSVSPDHFYQSPEISPSIQSPATQRSNHHLQEQMSAASPS</sequence>
<reference evidence="3" key="2">
    <citation type="submission" date="2020-03" db="EMBL/GenBank/DDBJ databases">
        <title>The second near-complete assembly of the hexaploid bread wheat (Triticum aestivum) genome.</title>
        <authorList>
            <person name="Zimin A.V."/>
            <person name="Puiu D."/>
            <person name="Shumante A."/>
            <person name="Alonge M."/>
            <person name="Salzberg S.L."/>
        </authorList>
    </citation>
    <scope>NUCLEOTIDE SEQUENCE</scope>
    <source>
        <tissue evidence="3">Leaf</tissue>
    </source>
</reference>
<proteinExistence type="predicted"/>
<feature type="region of interest" description="Disordered" evidence="1">
    <location>
        <begin position="118"/>
        <end position="159"/>
    </location>
</feature>
<dbReference type="AlphaFoldDB" id="A0A9R1FJY3"/>
<comment type="caution">
    <text evidence="3">The sequence shown here is derived from an EMBL/GenBank/DDBJ whole genome shotgun (WGS) entry which is preliminary data.</text>
</comment>
<feature type="chain" id="PRO_5040218449" evidence="2">
    <location>
        <begin position="25"/>
        <end position="159"/>
    </location>
</feature>
<gene>
    <name evidence="3" type="ORF">CFC21_041756</name>
</gene>
<dbReference type="Proteomes" id="UP000815260">
    <property type="component" value="Chromosome 3B"/>
</dbReference>
<feature type="signal peptide" evidence="2">
    <location>
        <begin position="1"/>
        <end position="24"/>
    </location>
</feature>
<accession>A0A9R1FJY3</accession>
<evidence type="ECO:0000256" key="1">
    <source>
        <dbReference type="SAM" id="MobiDB-lite"/>
    </source>
</evidence>
<evidence type="ECO:0000313" key="3">
    <source>
        <dbReference type="EMBL" id="KAF7030153.1"/>
    </source>
</evidence>
<evidence type="ECO:0000256" key="2">
    <source>
        <dbReference type="SAM" id="SignalP"/>
    </source>
</evidence>
<protein>
    <submittedName>
        <fullName evidence="3">Uncharacterized protein</fullName>
    </submittedName>
</protein>